<protein>
    <submittedName>
        <fullName evidence="2">Hemin uptake protein HemP</fullName>
    </submittedName>
</protein>
<dbReference type="InterPro" id="IPR019600">
    <property type="entry name" value="Hemin_uptake_protein_HemP"/>
</dbReference>
<evidence type="ECO:0000313" key="3">
    <source>
        <dbReference type="Proteomes" id="UP000647424"/>
    </source>
</evidence>
<sequence length="60" mass="6480">MNKPAPQTAGPQAQPARATPPPRTIDSQTLFGNASQVLIAHQGETYKLQITRQGKLILTK</sequence>
<feature type="compositionally biased region" description="Low complexity" evidence="1">
    <location>
        <begin position="1"/>
        <end position="17"/>
    </location>
</feature>
<dbReference type="RefSeq" id="WP_191819714.1">
    <property type="nucleotide sequence ID" value="NZ_JACYFT010000002.1"/>
</dbReference>
<feature type="region of interest" description="Disordered" evidence="1">
    <location>
        <begin position="1"/>
        <end position="28"/>
    </location>
</feature>
<accession>A0A927FIC5</accession>
<evidence type="ECO:0000256" key="1">
    <source>
        <dbReference type="SAM" id="MobiDB-lite"/>
    </source>
</evidence>
<comment type="caution">
    <text evidence="2">The sequence shown here is derived from an EMBL/GenBank/DDBJ whole genome shotgun (WGS) entry which is preliminary data.</text>
</comment>
<reference evidence="2" key="1">
    <citation type="submission" date="2020-09" db="EMBL/GenBank/DDBJ databases">
        <title>Genome seq and assembly of Limnohabitants sp.</title>
        <authorList>
            <person name="Chhetri G."/>
        </authorList>
    </citation>
    <scope>NUCLEOTIDE SEQUENCE</scope>
    <source>
        <strain evidence="2">JUR4</strain>
    </source>
</reference>
<dbReference type="EMBL" id="JACYFT010000002">
    <property type="protein sequence ID" value="MBD8051266.1"/>
    <property type="molecule type" value="Genomic_DNA"/>
</dbReference>
<dbReference type="Gene3D" id="2.10.70.10">
    <property type="entry name" value="Complement Module, domain 1"/>
    <property type="match status" value="1"/>
</dbReference>
<organism evidence="2 3">
    <name type="scientific">Limnohabitans radicicola</name>
    <dbReference type="NCBI Taxonomy" id="2771427"/>
    <lineage>
        <taxon>Bacteria</taxon>
        <taxon>Pseudomonadati</taxon>
        <taxon>Pseudomonadota</taxon>
        <taxon>Betaproteobacteria</taxon>
        <taxon>Burkholderiales</taxon>
        <taxon>Comamonadaceae</taxon>
        <taxon>Limnohabitans</taxon>
    </lineage>
</organism>
<dbReference type="AlphaFoldDB" id="A0A927FIC5"/>
<dbReference type="Pfam" id="PF10636">
    <property type="entry name" value="hemP"/>
    <property type="match status" value="1"/>
</dbReference>
<gene>
    <name evidence="2" type="ORF">IC609_11970</name>
</gene>
<evidence type="ECO:0000313" key="2">
    <source>
        <dbReference type="EMBL" id="MBD8051266.1"/>
    </source>
</evidence>
<proteinExistence type="predicted"/>
<dbReference type="Proteomes" id="UP000647424">
    <property type="component" value="Unassembled WGS sequence"/>
</dbReference>
<name>A0A927FIC5_9BURK</name>
<keyword evidence="3" id="KW-1185">Reference proteome</keyword>